<evidence type="ECO:0008006" key="5">
    <source>
        <dbReference type="Google" id="ProtNLM"/>
    </source>
</evidence>
<keyword evidence="2" id="KW-1133">Transmembrane helix</keyword>
<sequence length="272" mass="27806">MDRGEDGAAVARESLRDADPRQVGEFRLRARLARRPEGVVYAARDRSGEPVSVAVLSAGAATDPATVDRFRAAVIDGVGVPDRPRVLGSALSGAVVWVAVASERADAAEAFLAAAALPAAADGGGPRYAPHWAAAAAPSTARWAWPARAALRGAGTAGGSNRGLAAGVVALAALVVALLLVLYFFLADMSRQAYPAPDARPSPTDSPSPTPQGSPTPMPSPSPVEPTPRDGAPSPSPSSSPSEQPSPVPSVSVDPDDYENFPEGRPDPEDLL</sequence>
<feature type="transmembrane region" description="Helical" evidence="2">
    <location>
        <begin position="164"/>
        <end position="186"/>
    </location>
</feature>
<dbReference type="EMBL" id="CP063196">
    <property type="protein sequence ID" value="UOE20428.1"/>
    <property type="molecule type" value="Genomic_DNA"/>
</dbReference>
<keyword evidence="2" id="KW-0812">Transmembrane</keyword>
<feature type="compositionally biased region" description="Basic and acidic residues" evidence="1">
    <location>
        <begin position="262"/>
        <end position="272"/>
    </location>
</feature>
<name>A0AA97LYX6_9ACTN</name>
<keyword evidence="2" id="KW-0472">Membrane</keyword>
<feature type="compositionally biased region" description="Pro residues" evidence="1">
    <location>
        <begin position="198"/>
        <end position="226"/>
    </location>
</feature>
<evidence type="ECO:0000313" key="3">
    <source>
        <dbReference type="EMBL" id="UOE20428.1"/>
    </source>
</evidence>
<dbReference type="Proteomes" id="UP000265719">
    <property type="component" value="Chromosome"/>
</dbReference>
<evidence type="ECO:0000256" key="2">
    <source>
        <dbReference type="SAM" id="Phobius"/>
    </source>
</evidence>
<reference evidence="3" key="1">
    <citation type="submission" date="2020-10" db="EMBL/GenBank/DDBJ databases">
        <title>De novo genome project of the cellulose decomposer Thermobifida halotolerans type strain.</title>
        <authorList>
            <person name="Nagy I."/>
            <person name="Horvath B."/>
            <person name="Kukolya J."/>
            <person name="Nagy I."/>
            <person name="Orsini M."/>
        </authorList>
    </citation>
    <scope>NUCLEOTIDE SEQUENCE</scope>
    <source>
        <strain evidence="3">DSM 44931</strain>
    </source>
</reference>
<keyword evidence="4" id="KW-1185">Reference proteome</keyword>
<accession>A0AA97LYX6</accession>
<organism evidence="3 4">
    <name type="scientific">Thermobifida halotolerans</name>
    <dbReference type="NCBI Taxonomy" id="483545"/>
    <lineage>
        <taxon>Bacteria</taxon>
        <taxon>Bacillati</taxon>
        <taxon>Actinomycetota</taxon>
        <taxon>Actinomycetes</taxon>
        <taxon>Streptosporangiales</taxon>
        <taxon>Nocardiopsidaceae</taxon>
        <taxon>Thermobifida</taxon>
    </lineage>
</organism>
<feature type="compositionally biased region" description="Pro residues" evidence="1">
    <location>
        <begin position="234"/>
        <end position="248"/>
    </location>
</feature>
<proteinExistence type="predicted"/>
<dbReference type="AlphaFoldDB" id="A0AA97LYX6"/>
<protein>
    <recommendedName>
        <fullName evidence="5">Serine/threonine protein kinase</fullName>
    </recommendedName>
</protein>
<feature type="region of interest" description="Disordered" evidence="1">
    <location>
        <begin position="195"/>
        <end position="272"/>
    </location>
</feature>
<gene>
    <name evidence="3" type="ORF">NI17_004125</name>
</gene>
<evidence type="ECO:0000313" key="4">
    <source>
        <dbReference type="Proteomes" id="UP000265719"/>
    </source>
</evidence>
<dbReference type="KEGG" id="thao:NI17_004125"/>
<evidence type="ECO:0000256" key="1">
    <source>
        <dbReference type="SAM" id="MobiDB-lite"/>
    </source>
</evidence>